<dbReference type="Proteomes" id="UP000438429">
    <property type="component" value="Unassembled WGS sequence"/>
</dbReference>
<name>A0A6A4RTI1_SCOMX</name>
<evidence type="ECO:0000313" key="2">
    <source>
        <dbReference type="EMBL" id="KAF0022521.1"/>
    </source>
</evidence>
<gene>
    <name evidence="2" type="ORF">F2P81_025147</name>
</gene>
<proteinExistence type="predicted"/>
<dbReference type="PANTHER" id="PTHR11412:SF83">
    <property type="entry name" value="COMPLEMENT C5"/>
    <property type="match status" value="1"/>
</dbReference>
<dbReference type="InterPro" id="IPR011626">
    <property type="entry name" value="Alpha-macroglobulin_TED"/>
</dbReference>
<dbReference type="Gene3D" id="2.60.120.1540">
    <property type="match status" value="1"/>
</dbReference>
<organism evidence="2 3">
    <name type="scientific">Scophthalmus maximus</name>
    <name type="common">Turbot</name>
    <name type="synonym">Psetta maxima</name>
    <dbReference type="NCBI Taxonomy" id="52904"/>
    <lineage>
        <taxon>Eukaryota</taxon>
        <taxon>Metazoa</taxon>
        <taxon>Chordata</taxon>
        <taxon>Craniata</taxon>
        <taxon>Vertebrata</taxon>
        <taxon>Euteleostomi</taxon>
        <taxon>Actinopterygii</taxon>
        <taxon>Neopterygii</taxon>
        <taxon>Teleostei</taxon>
        <taxon>Neoteleostei</taxon>
        <taxon>Acanthomorphata</taxon>
        <taxon>Carangaria</taxon>
        <taxon>Pleuronectiformes</taxon>
        <taxon>Pleuronectoidei</taxon>
        <taxon>Scophthalmidae</taxon>
        <taxon>Scophthalmus</taxon>
    </lineage>
</organism>
<dbReference type="InterPro" id="IPR008993">
    <property type="entry name" value="TIMP-like_OB-fold"/>
</dbReference>
<comment type="caution">
    <text evidence="2">The sequence shown here is derived from an EMBL/GenBank/DDBJ whole genome shotgun (WGS) entry which is preliminary data.</text>
</comment>
<protein>
    <recommendedName>
        <fullName evidence="1">Alpha-macroglobulin receptor-binding domain-containing protein</fullName>
    </recommendedName>
</protein>
<dbReference type="InterPro" id="IPR036595">
    <property type="entry name" value="A-macroglobulin_rcpt-bd_sf"/>
</dbReference>
<dbReference type="Pfam" id="PF07678">
    <property type="entry name" value="TED_complement"/>
    <property type="match status" value="2"/>
</dbReference>
<feature type="domain" description="Alpha-macroglobulin receptor-binding" evidence="1">
    <location>
        <begin position="345"/>
        <end position="428"/>
    </location>
</feature>
<sequence length="571" mass="62491">MLKNQLPTNVVPNSAVERMLTINGEVLGDVLSVMHDPEGLRQLVHLPAGSAEAELSGLLPLVHVYRYLETTSSWDVLGADVHKNSAELSRKIREDVLNVNRLTALVLKTLSTLDPLVPVDHQALSLSVSWLIRSAQLPDGSFSDASSFRPNRLTVAGSNAIERSVYLTSFVLIGLFRATSIRDKILQLRFHDDSIRSAANYISHNAPGVKSVYVRAVATYALTLHDPSSMAASQLLSVLETLARQKGHPAVLRYWQESSVTADWLNPDQSSGLTVETTAYVLLTVLLKDTVLTLEALTEYSRTVPRAVLNQDISLSYSRKGFLGRVQLSQSRPVATPIQVTQDDDITASTGYGRGVSTVKFRDAVEPLISHYELQGNTVVVQLDTVPSDVFLCVGFRVRTGFRVSGAGESLFSIYEPQDKGSVCTRTFSSQEQKLQRLCVGEECQCMTAACSAYRGTVDPTLTVAKRLEETCRPHVRYEFEAVSSGTEVELVKKATCSSVDVQNQRQYLVMGASGSEVTLSHGFRYRLPLDAEAVVELWPTDCTSPGCGDYVSQLEDLALELQLSSCPVAS</sequence>
<dbReference type="SMART" id="SM01361">
    <property type="entry name" value="A2M_recep"/>
    <property type="match status" value="1"/>
</dbReference>
<dbReference type="Gene3D" id="1.50.10.20">
    <property type="match status" value="1"/>
</dbReference>
<dbReference type="InterPro" id="IPR050473">
    <property type="entry name" value="A2M/Complement_sys"/>
</dbReference>
<reference evidence="2 3" key="1">
    <citation type="submission" date="2019-06" db="EMBL/GenBank/DDBJ databases">
        <title>Draft genomes of female and male turbot (Scophthalmus maximus).</title>
        <authorList>
            <person name="Xu H."/>
            <person name="Xu X.-W."/>
            <person name="Shao C."/>
            <person name="Chen S."/>
        </authorList>
    </citation>
    <scope>NUCLEOTIDE SEQUENCE [LARGE SCALE GENOMIC DNA]</scope>
    <source>
        <strain evidence="2">Ysfricsl-2016a</strain>
        <tissue evidence="2">Blood</tissue>
    </source>
</reference>
<dbReference type="InterPro" id="IPR008930">
    <property type="entry name" value="Terpenoid_cyclase/PrenylTrfase"/>
</dbReference>
<dbReference type="Pfam" id="PF21309">
    <property type="entry name" value="C5_CUB"/>
    <property type="match status" value="1"/>
</dbReference>
<dbReference type="InterPro" id="IPR009048">
    <property type="entry name" value="A-macroglobulin_rcpt-bd"/>
</dbReference>
<dbReference type="PANTHER" id="PTHR11412">
    <property type="entry name" value="MACROGLOBULIN / COMPLEMENT"/>
    <property type="match status" value="1"/>
</dbReference>
<dbReference type="Pfam" id="PF01759">
    <property type="entry name" value="NTR"/>
    <property type="match status" value="1"/>
</dbReference>
<dbReference type="GO" id="GO:0005615">
    <property type="term" value="C:extracellular space"/>
    <property type="evidence" value="ECO:0007669"/>
    <property type="project" value="InterPro"/>
</dbReference>
<dbReference type="SMART" id="SM01419">
    <property type="entry name" value="Thiol-ester_cl"/>
    <property type="match status" value="1"/>
</dbReference>
<accession>A0A6A4RTI1</accession>
<dbReference type="EMBL" id="VEVO01000025">
    <property type="protein sequence ID" value="KAF0022521.1"/>
    <property type="molecule type" value="Genomic_DNA"/>
</dbReference>
<dbReference type="Gene3D" id="2.40.50.120">
    <property type="match status" value="2"/>
</dbReference>
<dbReference type="InterPro" id="IPR048843">
    <property type="entry name" value="C5_CUB"/>
</dbReference>
<dbReference type="SUPFAM" id="SSF50242">
    <property type="entry name" value="TIMP-like"/>
    <property type="match status" value="1"/>
</dbReference>
<dbReference type="InterPro" id="IPR047565">
    <property type="entry name" value="Alpha-macroglob_thiol-ester_cl"/>
</dbReference>
<dbReference type="SUPFAM" id="SSF49410">
    <property type="entry name" value="Alpha-macroglobulin receptor domain"/>
    <property type="match status" value="1"/>
</dbReference>
<dbReference type="SUPFAM" id="SSF48239">
    <property type="entry name" value="Terpenoid cyclases/Protein prenyltransferases"/>
    <property type="match status" value="1"/>
</dbReference>
<evidence type="ECO:0000313" key="3">
    <source>
        <dbReference type="Proteomes" id="UP000438429"/>
    </source>
</evidence>
<evidence type="ECO:0000259" key="1">
    <source>
        <dbReference type="SMART" id="SM01361"/>
    </source>
</evidence>
<dbReference type="Gene3D" id="2.60.40.690">
    <property type="entry name" value="Alpha-macroglobulin, receptor-binding domain"/>
    <property type="match status" value="1"/>
</dbReference>
<dbReference type="InterPro" id="IPR018933">
    <property type="entry name" value="Netrin_module_non-TIMP"/>
</dbReference>
<dbReference type="AlphaFoldDB" id="A0A6A4RTI1"/>